<dbReference type="OrthoDB" id="4457at2759"/>
<comment type="caution">
    <text evidence="1">The sequence shown here is derived from an EMBL/GenBank/DDBJ whole genome shotgun (WGS) entry which is preliminary data.</text>
</comment>
<keyword evidence="2" id="KW-1185">Reference proteome</keyword>
<dbReference type="AlphaFoldDB" id="A0A0V1GI47"/>
<evidence type="ECO:0000313" key="1">
    <source>
        <dbReference type="EMBL" id="KRY97901.1"/>
    </source>
</evidence>
<evidence type="ECO:0000313" key="2">
    <source>
        <dbReference type="Proteomes" id="UP000055024"/>
    </source>
</evidence>
<feature type="non-terminal residue" evidence="1">
    <location>
        <position position="1"/>
    </location>
</feature>
<reference evidence="1 2" key="1">
    <citation type="submission" date="2015-01" db="EMBL/GenBank/DDBJ databases">
        <title>Evolution of Trichinella species and genotypes.</title>
        <authorList>
            <person name="Korhonen P.K."/>
            <person name="Edoardo P."/>
            <person name="Giuseppe L.R."/>
            <person name="Gasser R.B."/>
        </authorList>
    </citation>
    <scope>NUCLEOTIDE SEQUENCE [LARGE SCALE GENOMIC DNA]</scope>
    <source>
        <strain evidence="1">ISS1029</strain>
    </source>
</reference>
<dbReference type="Proteomes" id="UP000055024">
    <property type="component" value="Unassembled WGS sequence"/>
</dbReference>
<protein>
    <submittedName>
        <fullName evidence="1">NADH dehydrogenase [ubiquinone] 1 alpha subcomplex assembly factor 5</fullName>
    </submittedName>
</protein>
<name>A0A0V1GI47_9BILA</name>
<proteinExistence type="predicted"/>
<accession>A0A0V1GI47</accession>
<dbReference type="STRING" id="268475.A0A0V1GI47"/>
<dbReference type="EMBL" id="JYDP01001713">
    <property type="protein sequence ID" value="KRY97901.1"/>
    <property type="molecule type" value="Genomic_DNA"/>
</dbReference>
<gene>
    <name evidence="1" type="primary">ndufaf5</name>
    <name evidence="1" type="ORF">T11_1974</name>
</gene>
<organism evidence="1 2">
    <name type="scientific">Trichinella zimbabwensis</name>
    <dbReference type="NCBI Taxonomy" id="268475"/>
    <lineage>
        <taxon>Eukaryota</taxon>
        <taxon>Metazoa</taxon>
        <taxon>Ecdysozoa</taxon>
        <taxon>Nematoda</taxon>
        <taxon>Enoplea</taxon>
        <taxon>Dorylaimia</taxon>
        <taxon>Trichinellida</taxon>
        <taxon>Trichinellidae</taxon>
        <taxon>Trichinella</taxon>
    </lineage>
</organism>
<keyword evidence="1" id="KW-0830">Ubiquinone</keyword>
<sequence>LPATFQVLYIAGWKPGLNNPKTAQRGSANISFKNISTLFD</sequence>